<dbReference type="InterPro" id="IPR029787">
    <property type="entry name" value="Nucleotide_cyclase"/>
</dbReference>
<feature type="transmembrane region" description="Helical" evidence="1">
    <location>
        <begin position="26"/>
        <end position="46"/>
    </location>
</feature>
<dbReference type="Pfam" id="PF13487">
    <property type="entry name" value="HD_5"/>
    <property type="match status" value="1"/>
</dbReference>
<feature type="domain" description="HD-GYP" evidence="3">
    <location>
        <begin position="337"/>
        <end position="524"/>
    </location>
</feature>
<evidence type="ECO:0000259" key="3">
    <source>
        <dbReference type="PROSITE" id="PS51832"/>
    </source>
</evidence>
<gene>
    <name evidence="4" type="ORF">E6H04_00585</name>
</gene>
<feature type="transmembrane region" description="Helical" evidence="1">
    <location>
        <begin position="111"/>
        <end position="133"/>
    </location>
</feature>
<keyword evidence="1" id="KW-0812">Transmembrane</keyword>
<evidence type="ECO:0000313" key="4">
    <source>
        <dbReference type="EMBL" id="TMI84812.1"/>
    </source>
</evidence>
<evidence type="ECO:0000259" key="2">
    <source>
        <dbReference type="PROSITE" id="PS50887"/>
    </source>
</evidence>
<dbReference type="EMBL" id="VBAO01000015">
    <property type="protein sequence ID" value="TMI84812.1"/>
    <property type="molecule type" value="Genomic_DNA"/>
</dbReference>
<dbReference type="InterPro" id="IPR043128">
    <property type="entry name" value="Rev_trsase/Diguanyl_cyclase"/>
</dbReference>
<dbReference type="SUPFAM" id="SSF109604">
    <property type="entry name" value="HD-domain/PDEase-like"/>
    <property type="match status" value="1"/>
</dbReference>
<proteinExistence type="predicted"/>
<dbReference type="PANTHER" id="PTHR45228">
    <property type="entry name" value="CYCLIC DI-GMP PHOSPHODIESTERASE TM_0186-RELATED"/>
    <property type="match status" value="1"/>
</dbReference>
<dbReference type="PROSITE" id="PS50887">
    <property type="entry name" value="GGDEF"/>
    <property type="match status" value="1"/>
</dbReference>
<feature type="transmembrane region" description="Helical" evidence="1">
    <location>
        <begin position="82"/>
        <end position="105"/>
    </location>
</feature>
<dbReference type="InterPro" id="IPR052020">
    <property type="entry name" value="Cyclic_di-GMP/3'3'-cGAMP_PDE"/>
</dbReference>
<dbReference type="Gene3D" id="3.30.70.270">
    <property type="match status" value="1"/>
</dbReference>
<sequence length="524" mass="55288">MALSPDDGEGHGAAQRRAVQIFEDPVRHLALAVGAAIGLYSGALLWGAHQGWNAVAAMLAGVVGGLAVEYEASPVVQYAGYLFGLLSATLAVSATSLGVLAYGPWIALGGALFTTWPAVAGLAAADVLSLAFALTEGRSLSPSSLLAPAAALVFLHLGAAQVSREVRARSHLALTDPLTGLANRRLLGWRLAEEVSQARRASGTFALMYIDVQEFREVNARHGYRAGDRALVQIAQILRDTMRGHDVIARTAGDEFAILAPGLGETDAVMVVERIRAAVGRATTLPAPLRLAAGWAIAPRDGTEAADLIETAEASVFEQKLAARSAGPSLPAELMTALWNLPEGAQQLVRLLHTERIELEEHLSHVGQWSMDLSRLVGLDPARQAALAQAALVHDVGKLVVPPALLRKPAPLTRDEETILARHVARGAALLRAVGVDEAVVAIVAAHHERWDGGGYPAGLAGDQIPLEGRILAIADGCDTMTARRPYRKAWTTPEATADLQLESGRQFDPALVSLIIPVLTASR</sequence>
<evidence type="ECO:0000313" key="5">
    <source>
        <dbReference type="Proteomes" id="UP000320048"/>
    </source>
</evidence>
<dbReference type="SUPFAM" id="SSF55073">
    <property type="entry name" value="Nucleotide cyclase"/>
    <property type="match status" value="1"/>
</dbReference>
<comment type="caution">
    <text evidence="4">The sequence shown here is derived from an EMBL/GenBank/DDBJ whole genome shotgun (WGS) entry which is preliminary data.</text>
</comment>
<dbReference type="SMART" id="SM00471">
    <property type="entry name" value="HDc"/>
    <property type="match status" value="1"/>
</dbReference>
<reference evidence="4 5" key="1">
    <citation type="journal article" date="2019" name="Nat. Microbiol.">
        <title>Mediterranean grassland soil C-N compound turnover is dependent on rainfall and depth, and is mediated by genomically divergent microorganisms.</title>
        <authorList>
            <person name="Diamond S."/>
            <person name="Andeer P.F."/>
            <person name="Li Z."/>
            <person name="Crits-Christoph A."/>
            <person name="Burstein D."/>
            <person name="Anantharaman K."/>
            <person name="Lane K.R."/>
            <person name="Thomas B.C."/>
            <person name="Pan C."/>
            <person name="Northen T.R."/>
            <person name="Banfield J.F."/>
        </authorList>
    </citation>
    <scope>NUCLEOTIDE SEQUENCE [LARGE SCALE GENOMIC DNA]</scope>
    <source>
        <strain evidence="4">NP_7</strain>
    </source>
</reference>
<dbReference type="Gene3D" id="1.10.3210.10">
    <property type="entry name" value="Hypothetical protein af1432"/>
    <property type="match status" value="1"/>
</dbReference>
<feature type="transmembrane region" description="Helical" evidence="1">
    <location>
        <begin position="52"/>
        <end position="70"/>
    </location>
</feature>
<dbReference type="InterPro" id="IPR037522">
    <property type="entry name" value="HD_GYP_dom"/>
</dbReference>
<name>A0A537JNF5_9BACT</name>
<dbReference type="PROSITE" id="PS51832">
    <property type="entry name" value="HD_GYP"/>
    <property type="match status" value="1"/>
</dbReference>
<dbReference type="InterPro" id="IPR000160">
    <property type="entry name" value="GGDEF_dom"/>
</dbReference>
<dbReference type="AlphaFoldDB" id="A0A537JNF5"/>
<protein>
    <submittedName>
        <fullName evidence="4">Diguanylate cyclase</fullName>
    </submittedName>
</protein>
<accession>A0A537JNF5</accession>
<dbReference type="InterPro" id="IPR003607">
    <property type="entry name" value="HD/PDEase_dom"/>
</dbReference>
<dbReference type="NCBIfam" id="TIGR00254">
    <property type="entry name" value="GGDEF"/>
    <property type="match status" value="1"/>
</dbReference>
<dbReference type="Pfam" id="PF00990">
    <property type="entry name" value="GGDEF"/>
    <property type="match status" value="1"/>
</dbReference>
<dbReference type="CDD" id="cd01949">
    <property type="entry name" value="GGDEF"/>
    <property type="match status" value="1"/>
</dbReference>
<dbReference type="SMART" id="SM00267">
    <property type="entry name" value="GGDEF"/>
    <property type="match status" value="1"/>
</dbReference>
<organism evidence="4 5">
    <name type="scientific">Candidatus Segetimicrobium genomatis</name>
    <dbReference type="NCBI Taxonomy" id="2569760"/>
    <lineage>
        <taxon>Bacteria</taxon>
        <taxon>Bacillati</taxon>
        <taxon>Candidatus Sysuimicrobiota</taxon>
        <taxon>Candidatus Sysuimicrobiia</taxon>
        <taxon>Candidatus Sysuimicrobiales</taxon>
        <taxon>Candidatus Segetimicrobiaceae</taxon>
        <taxon>Candidatus Segetimicrobium</taxon>
    </lineage>
</organism>
<keyword evidence="1" id="KW-1133">Transmembrane helix</keyword>
<dbReference type="Proteomes" id="UP000320048">
    <property type="component" value="Unassembled WGS sequence"/>
</dbReference>
<dbReference type="InterPro" id="IPR006675">
    <property type="entry name" value="HDIG_dom"/>
</dbReference>
<feature type="domain" description="GGDEF" evidence="2">
    <location>
        <begin position="203"/>
        <end position="332"/>
    </location>
</feature>
<dbReference type="NCBIfam" id="TIGR00277">
    <property type="entry name" value="HDIG"/>
    <property type="match status" value="1"/>
</dbReference>
<evidence type="ECO:0000256" key="1">
    <source>
        <dbReference type="SAM" id="Phobius"/>
    </source>
</evidence>
<dbReference type="CDD" id="cd00077">
    <property type="entry name" value="HDc"/>
    <property type="match status" value="1"/>
</dbReference>
<keyword evidence="1" id="KW-0472">Membrane</keyword>
<dbReference type="PANTHER" id="PTHR45228:SF4">
    <property type="entry name" value="LIPOPROTEIN"/>
    <property type="match status" value="1"/>
</dbReference>